<gene>
    <name evidence="11" type="ORF">DWB68_14165</name>
</gene>
<dbReference type="EMBL" id="QQXK01000035">
    <property type="protein sequence ID" value="RII41156.1"/>
    <property type="molecule type" value="Genomic_DNA"/>
</dbReference>
<evidence type="ECO:0000256" key="5">
    <source>
        <dbReference type="ARBA" id="ARBA00022692"/>
    </source>
</evidence>
<feature type="transmembrane region" description="Helical" evidence="9">
    <location>
        <begin position="66"/>
        <end position="86"/>
    </location>
</feature>
<dbReference type="AlphaFoldDB" id="A0A399JF43"/>
<keyword evidence="12" id="KW-1185">Reference proteome</keyword>
<dbReference type="PANTHER" id="PTHR23502">
    <property type="entry name" value="MAJOR FACILITATOR SUPERFAMILY"/>
    <property type="match status" value="1"/>
</dbReference>
<feature type="transmembrane region" description="Helical" evidence="9">
    <location>
        <begin position="123"/>
        <end position="144"/>
    </location>
</feature>
<evidence type="ECO:0000256" key="9">
    <source>
        <dbReference type="SAM" id="Phobius"/>
    </source>
</evidence>
<name>A0A399JF43_9MICC</name>
<dbReference type="Gene3D" id="1.20.1720.10">
    <property type="entry name" value="Multidrug resistance protein D"/>
    <property type="match status" value="1"/>
</dbReference>
<evidence type="ECO:0000256" key="8">
    <source>
        <dbReference type="SAM" id="MobiDB-lite"/>
    </source>
</evidence>
<dbReference type="InterPro" id="IPR036259">
    <property type="entry name" value="MFS_trans_sf"/>
</dbReference>
<feature type="transmembrane region" description="Helical" evidence="9">
    <location>
        <begin position="329"/>
        <end position="353"/>
    </location>
</feature>
<evidence type="ECO:0000259" key="10">
    <source>
        <dbReference type="PROSITE" id="PS50850"/>
    </source>
</evidence>
<evidence type="ECO:0000313" key="11">
    <source>
        <dbReference type="EMBL" id="RII41156.1"/>
    </source>
</evidence>
<keyword evidence="3" id="KW-0813">Transport</keyword>
<evidence type="ECO:0000256" key="2">
    <source>
        <dbReference type="ARBA" id="ARBA00006236"/>
    </source>
</evidence>
<keyword evidence="6 9" id="KW-1133">Transmembrane helix</keyword>
<feature type="transmembrane region" description="Helical" evidence="9">
    <location>
        <begin position="156"/>
        <end position="180"/>
    </location>
</feature>
<feature type="transmembrane region" description="Helical" evidence="9">
    <location>
        <begin position="31"/>
        <end position="54"/>
    </location>
</feature>
<feature type="transmembrane region" description="Helical" evidence="9">
    <location>
        <begin position="365"/>
        <end position="385"/>
    </location>
</feature>
<dbReference type="InterPro" id="IPR020846">
    <property type="entry name" value="MFS_dom"/>
</dbReference>
<comment type="subcellular location">
    <subcellularLocation>
        <location evidence="1">Cell membrane</location>
        <topology evidence="1">Multi-pass membrane protein</topology>
    </subcellularLocation>
</comment>
<dbReference type="GO" id="GO:0042910">
    <property type="term" value="F:xenobiotic transmembrane transporter activity"/>
    <property type="evidence" value="ECO:0007669"/>
    <property type="project" value="InterPro"/>
</dbReference>
<dbReference type="CDD" id="cd17320">
    <property type="entry name" value="MFS_MdfA_MDR_like"/>
    <property type="match status" value="1"/>
</dbReference>
<organism evidence="11 12">
    <name type="scientific">Galactobacter valiniphilus</name>
    <dbReference type="NCBI Taxonomy" id="2676122"/>
    <lineage>
        <taxon>Bacteria</taxon>
        <taxon>Bacillati</taxon>
        <taxon>Actinomycetota</taxon>
        <taxon>Actinomycetes</taxon>
        <taxon>Micrococcales</taxon>
        <taxon>Micrococcaceae</taxon>
        <taxon>Galactobacter</taxon>
    </lineage>
</organism>
<comment type="caution">
    <text evidence="11">The sequence shown here is derived from an EMBL/GenBank/DDBJ whole genome shotgun (WGS) entry which is preliminary data.</text>
</comment>
<dbReference type="PANTHER" id="PTHR23502:SF132">
    <property type="entry name" value="POLYAMINE TRANSPORTER 2-RELATED"/>
    <property type="match status" value="1"/>
</dbReference>
<protein>
    <submittedName>
        <fullName evidence="11">MFS transporter</fullName>
    </submittedName>
</protein>
<evidence type="ECO:0000256" key="7">
    <source>
        <dbReference type="ARBA" id="ARBA00023136"/>
    </source>
</evidence>
<feature type="transmembrane region" description="Helical" evidence="9">
    <location>
        <begin position="391"/>
        <end position="411"/>
    </location>
</feature>
<dbReference type="SUPFAM" id="SSF103473">
    <property type="entry name" value="MFS general substrate transporter"/>
    <property type="match status" value="1"/>
</dbReference>
<evidence type="ECO:0000256" key="3">
    <source>
        <dbReference type="ARBA" id="ARBA00022448"/>
    </source>
</evidence>
<keyword evidence="7 9" id="KW-0472">Membrane</keyword>
<dbReference type="PROSITE" id="PS50850">
    <property type="entry name" value="MFS"/>
    <property type="match status" value="1"/>
</dbReference>
<feature type="region of interest" description="Disordered" evidence="8">
    <location>
        <begin position="1"/>
        <end position="26"/>
    </location>
</feature>
<feature type="transmembrane region" description="Helical" evidence="9">
    <location>
        <begin position="267"/>
        <end position="290"/>
    </location>
</feature>
<keyword evidence="5 9" id="KW-0812">Transmembrane</keyword>
<accession>A0A399JF43</accession>
<comment type="similarity">
    <text evidence="2">Belongs to the major facilitator superfamily. Bcr/CmlA family.</text>
</comment>
<dbReference type="GO" id="GO:0005886">
    <property type="term" value="C:plasma membrane"/>
    <property type="evidence" value="ECO:0007669"/>
    <property type="project" value="UniProtKB-SubCell"/>
</dbReference>
<evidence type="ECO:0000313" key="12">
    <source>
        <dbReference type="Proteomes" id="UP000265419"/>
    </source>
</evidence>
<evidence type="ECO:0000256" key="1">
    <source>
        <dbReference type="ARBA" id="ARBA00004651"/>
    </source>
</evidence>
<dbReference type="Proteomes" id="UP000265419">
    <property type="component" value="Unassembled WGS sequence"/>
</dbReference>
<feature type="transmembrane region" description="Helical" evidence="9">
    <location>
        <begin position="239"/>
        <end position="261"/>
    </location>
</feature>
<feature type="transmembrane region" description="Helical" evidence="9">
    <location>
        <begin position="186"/>
        <end position="206"/>
    </location>
</feature>
<feature type="transmembrane region" description="Helical" evidence="9">
    <location>
        <begin position="98"/>
        <end position="117"/>
    </location>
</feature>
<sequence length="423" mass="42742">MTPMPTQPPSGRGPGTGPVPGPRRRNPSRGLGFAALAAFAAVSPLCTDIYTPAMPDVMREFGTTPSAVQLTLTSFMIGLAVGHLLFGTLSDAMGRRRLLLIGGVVTVLASVACALAPSIEVFIAARAVQGFAGADGVVLGRAIIADATVEPRTGRLLGLLTVIVGIAPVAAPLLGAVLIQGAGWRGVFWTVAGVLALVTAVAAWRVPETLAPERRAGGGFRRIVAGIGTALSRPLYRGLLVTFIFSFGAFFAYISASSFILREQHGMGALGFGASFAACALAMTATSLFSSRAAGRIPYGRLIGIGLGGLAVAASVLFVASLISTPLWLFLPACALLTASMGLINPNLTALALGQVRDVAGTGSALLGTCQFGIAAAVAPLVGLAGEHSSVPFGVCVLVPGLGAGAVYLALARGRGERTTAVG</sequence>
<feature type="transmembrane region" description="Helical" evidence="9">
    <location>
        <begin position="302"/>
        <end position="323"/>
    </location>
</feature>
<feature type="domain" description="Major facilitator superfamily (MFS) profile" evidence="10">
    <location>
        <begin position="32"/>
        <end position="415"/>
    </location>
</feature>
<evidence type="ECO:0000256" key="6">
    <source>
        <dbReference type="ARBA" id="ARBA00022989"/>
    </source>
</evidence>
<dbReference type="InterPro" id="IPR004812">
    <property type="entry name" value="Efflux_drug-R_Bcr/CmlA"/>
</dbReference>
<reference evidence="11 12" key="1">
    <citation type="submission" date="2018-07" db="EMBL/GenBank/DDBJ databases">
        <title>Arthrobacter sp. nov., isolated from raw cow's milk with high bacterial count.</title>
        <authorList>
            <person name="Hahne J."/>
            <person name="Isele D."/>
            <person name="Lipski A."/>
        </authorList>
    </citation>
    <scope>NUCLEOTIDE SEQUENCE [LARGE SCALE GENOMIC DNA]</scope>
    <source>
        <strain evidence="11 12">JZ R-35</strain>
    </source>
</reference>
<dbReference type="NCBIfam" id="TIGR00710">
    <property type="entry name" value="efflux_Bcr_CflA"/>
    <property type="match status" value="1"/>
</dbReference>
<evidence type="ECO:0000256" key="4">
    <source>
        <dbReference type="ARBA" id="ARBA00022475"/>
    </source>
</evidence>
<dbReference type="InterPro" id="IPR011701">
    <property type="entry name" value="MFS"/>
</dbReference>
<keyword evidence="4" id="KW-1003">Cell membrane</keyword>
<dbReference type="GO" id="GO:1990961">
    <property type="term" value="P:xenobiotic detoxification by transmembrane export across the plasma membrane"/>
    <property type="evidence" value="ECO:0007669"/>
    <property type="project" value="InterPro"/>
</dbReference>
<proteinExistence type="inferred from homology"/>
<dbReference type="Pfam" id="PF07690">
    <property type="entry name" value="MFS_1"/>
    <property type="match status" value="1"/>
</dbReference>